<dbReference type="InterPro" id="IPR013783">
    <property type="entry name" value="Ig-like_fold"/>
</dbReference>
<protein>
    <recommendedName>
        <fullName evidence="1">Ig-like domain-containing protein</fullName>
    </recommendedName>
</protein>
<evidence type="ECO:0000313" key="2">
    <source>
        <dbReference type="EMBL" id="KAF5404214.1"/>
    </source>
</evidence>
<accession>A0A8J4WKK5</accession>
<sequence>MLTGSYVFVTNDSLIHDWHHHVNVGNTGLWLLPARRLKQFAFAGQQTDMWLFVISMLLVPRLTHSIFYFRPVTQRVAPGSSIHQACGTTNEPVFIEWFQNQQKIGSCLFQSNTTSSSISSMKFKLFIGRQSNRPVCHLAINDAQYEQTGQYTCKTVHANSDGEIASATVLVFTPILDLRLKLENETSLLVDESAYVECVARGGKPLPKLRLQLGGEPVSQVGFAQRTDSPGEGDWCDRLHLNGKHSTTQLTQLESADLPCRRGRLRECESNFQGYICARLSIHRTLNIDEAAPGPVWMAILLLQHYIN</sequence>
<organism evidence="2 3">
    <name type="scientific">Paragonimus heterotremus</name>
    <dbReference type="NCBI Taxonomy" id="100268"/>
    <lineage>
        <taxon>Eukaryota</taxon>
        <taxon>Metazoa</taxon>
        <taxon>Spiralia</taxon>
        <taxon>Lophotrochozoa</taxon>
        <taxon>Platyhelminthes</taxon>
        <taxon>Trematoda</taxon>
        <taxon>Digenea</taxon>
        <taxon>Plagiorchiida</taxon>
        <taxon>Troglotremata</taxon>
        <taxon>Troglotrematidae</taxon>
        <taxon>Paragonimus</taxon>
    </lineage>
</organism>
<keyword evidence="3" id="KW-1185">Reference proteome</keyword>
<reference evidence="2" key="1">
    <citation type="submission" date="2019-05" db="EMBL/GenBank/DDBJ databases">
        <title>Annotation for the trematode Paragonimus heterotremus.</title>
        <authorList>
            <person name="Choi Y.-J."/>
        </authorList>
    </citation>
    <scope>NUCLEOTIDE SEQUENCE</scope>
    <source>
        <strain evidence="2">LC</strain>
    </source>
</reference>
<dbReference type="SUPFAM" id="SSF48726">
    <property type="entry name" value="Immunoglobulin"/>
    <property type="match status" value="1"/>
</dbReference>
<evidence type="ECO:0000259" key="1">
    <source>
        <dbReference type="PROSITE" id="PS50835"/>
    </source>
</evidence>
<evidence type="ECO:0000313" key="3">
    <source>
        <dbReference type="Proteomes" id="UP000748531"/>
    </source>
</evidence>
<dbReference type="OrthoDB" id="6234674at2759"/>
<gene>
    <name evidence="2" type="ORF">PHET_01897</name>
</gene>
<dbReference type="PROSITE" id="PS50835">
    <property type="entry name" value="IG_LIKE"/>
    <property type="match status" value="1"/>
</dbReference>
<dbReference type="Gene3D" id="2.60.40.10">
    <property type="entry name" value="Immunoglobulins"/>
    <property type="match status" value="1"/>
</dbReference>
<name>A0A8J4WKK5_9TREM</name>
<proteinExistence type="predicted"/>
<dbReference type="AlphaFoldDB" id="A0A8J4WKK5"/>
<dbReference type="EMBL" id="LUCH01000836">
    <property type="protein sequence ID" value="KAF5404214.1"/>
    <property type="molecule type" value="Genomic_DNA"/>
</dbReference>
<dbReference type="InterPro" id="IPR007110">
    <property type="entry name" value="Ig-like_dom"/>
</dbReference>
<dbReference type="Proteomes" id="UP000748531">
    <property type="component" value="Unassembled WGS sequence"/>
</dbReference>
<feature type="domain" description="Ig-like" evidence="1">
    <location>
        <begin position="60"/>
        <end position="170"/>
    </location>
</feature>
<dbReference type="InterPro" id="IPR036179">
    <property type="entry name" value="Ig-like_dom_sf"/>
</dbReference>
<comment type="caution">
    <text evidence="2">The sequence shown here is derived from an EMBL/GenBank/DDBJ whole genome shotgun (WGS) entry which is preliminary data.</text>
</comment>